<dbReference type="EMBL" id="ANOH01000236">
    <property type="protein sequence ID" value="EMI55000.1"/>
    <property type="molecule type" value="Genomic_DNA"/>
</dbReference>
<name>M5U0L9_9BACT</name>
<dbReference type="RefSeq" id="WP_008680905.1">
    <property type="nucleotide sequence ID" value="NZ_ANOH01000236.1"/>
</dbReference>
<dbReference type="AlphaFoldDB" id="M5U0L9"/>
<gene>
    <name evidence="3" type="ORF">RSSM_03564</name>
</gene>
<dbReference type="OrthoDB" id="278441at2"/>
<dbReference type="Proteomes" id="UP000011885">
    <property type="component" value="Unassembled WGS sequence"/>
</dbReference>
<evidence type="ECO:0000259" key="2">
    <source>
        <dbReference type="Pfam" id="PF14478"/>
    </source>
</evidence>
<dbReference type="Gene3D" id="2.170.130.30">
    <property type="match status" value="1"/>
</dbReference>
<feature type="compositionally biased region" description="Acidic residues" evidence="1">
    <location>
        <begin position="196"/>
        <end position="206"/>
    </location>
</feature>
<evidence type="ECO:0000256" key="1">
    <source>
        <dbReference type="SAM" id="MobiDB-lite"/>
    </source>
</evidence>
<sequence length="215" mass="22415">MNSSPLRVAFGRLVSPSAPQAEIRQWITCWGLVALCVGAITLSGCRAQTTTQSADDAETTDVAGETIGSVTVTIVNSDKTASDESAEAREPLFEKSFDVGEGTTLESVMKKIENPGVVISGSGVTAFVQSIGGVETNAERGWTYTIDGEFATEGIGSTELKPGQTVRWRFTSFEEAMADGDKADADKADEGKADEGDADEGDEVDASEASGDGGE</sequence>
<organism evidence="3 4">
    <name type="scientific">Rhodopirellula sallentina SM41</name>
    <dbReference type="NCBI Taxonomy" id="1263870"/>
    <lineage>
        <taxon>Bacteria</taxon>
        <taxon>Pseudomonadati</taxon>
        <taxon>Planctomycetota</taxon>
        <taxon>Planctomycetia</taxon>
        <taxon>Pirellulales</taxon>
        <taxon>Pirellulaceae</taxon>
        <taxon>Rhodopirellula</taxon>
    </lineage>
</organism>
<comment type="caution">
    <text evidence="3">The sequence shown here is derived from an EMBL/GenBank/DDBJ whole genome shotgun (WGS) entry which is preliminary data.</text>
</comment>
<feature type="domain" description="Transcobalamin-like C-terminal" evidence="2">
    <location>
        <begin position="102"/>
        <end position="171"/>
    </location>
</feature>
<accession>M5U0L9</accession>
<evidence type="ECO:0000313" key="3">
    <source>
        <dbReference type="EMBL" id="EMI55000.1"/>
    </source>
</evidence>
<dbReference type="Pfam" id="PF14478">
    <property type="entry name" value="DUF4430"/>
    <property type="match status" value="1"/>
</dbReference>
<evidence type="ECO:0000313" key="4">
    <source>
        <dbReference type="Proteomes" id="UP000011885"/>
    </source>
</evidence>
<protein>
    <recommendedName>
        <fullName evidence="2">Transcobalamin-like C-terminal domain-containing protein</fullName>
    </recommendedName>
</protein>
<feature type="region of interest" description="Disordered" evidence="1">
    <location>
        <begin position="176"/>
        <end position="215"/>
    </location>
</feature>
<dbReference type="PATRIC" id="fig|1263870.3.peg.3787"/>
<feature type="compositionally biased region" description="Basic and acidic residues" evidence="1">
    <location>
        <begin position="179"/>
        <end position="195"/>
    </location>
</feature>
<proteinExistence type="predicted"/>
<keyword evidence="4" id="KW-1185">Reference proteome</keyword>
<reference evidence="3 4" key="1">
    <citation type="journal article" date="2013" name="Mar. Genomics">
        <title>Expression of sulfatases in Rhodopirellula baltica and the diversity of sulfatases in the genus Rhodopirellula.</title>
        <authorList>
            <person name="Wegner C.E."/>
            <person name="Richter-Heitmann T."/>
            <person name="Klindworth A."/>
            <person name="Klockow C."/>
            <person name="Richter M."/>
            <person name="Achstetter T."/>
            <person name="Glockner F.O."/>
            <person name="Harder J."/>
        </authorList>
    </citation>
    <scope>NUCLEOTIDE SEQUENCE [LARGE SCALE GENOMIC DNA]</scope>
    <source>
        <strain evidence="3 4">SM41</strain>
    </source>
</reference>
<dbReference type="InterPro" id="IPR027954">
    <property type="entry name" value="Transcobalamin-like_C"/>
</dbReference>